<evidence type="ECO:0000256" key="6">
    <source>
        <dbReference type="SAM" id="MobiDB-lite"/>
    </source>
</evidence>
<dbReference type="InterPro" id="IPR008967">
    <property type="entry name" value="p53-like_TF_DNA-bd_sf"/>
</dbReference>
<keyword evidence="7" id="KW-0472">Membrane</keyword>
<dbReference type="InterPro" id="IPR046360">
    <property type="entry name" value="T-box_DNA-bd"/>
</dbReference>
<dbReference type="AlphaFoldDB" id="A0A0D8XUY8"/>
<feature type="transmembrane region" description="Helical" evidence="7">
    <location>
        <begin position="119"/>
        <end position="136"/>
    </location>
</feature>
<name>A0A0D8XUY8_DICVI</name>
<evidence type="ECO:0000256" key="4">
    <source>
        <dbReference type="ARBA" id="ARBA00023242"/>
    </source>
</evidence>
<dbReference type="GO" id="GO:0005634">
    <property type="term" value="C:nucleus"/>
    <property type="evidence" value="ECO:0007669"/>
    <property type="project" value="UniProtKB-SubCell"/>
</dbReference>
<feature type="region of interest" description="Disordered" evidence="6">
    <location>
        <begin position="1"/>
        <end position="25"/>
    </location>
</feature>
<sequence>MAKRELELSRSREELEQPSCSEASWSTKGFGAKRARFSIDTLLEARPSFREPDLSPSFSPDLTADETSKTITVTKTGKSQQSIRGDILDGMECRLEGAELWEKFYELGTEMIITKSGRLVCCFFIAFSSIILFLYAY</sequence>
<evidence type="ECO:0000313" key="9">
    <source>
        <dbReference type="EMBL" id="KJH47589.1"/>
    </source>
</evidence>
<feature type="domain" description="T-box" evidence="8">
    <location>
        <begin position="95"/>
        <end position="118"/>
    </location>
</feature>
<dbReference type="Pfam" id="PF00907">
    <property type="entry name" value="T-box"/>
    <property type="match status" value="1"/>
</dbReference>
<keyword evidence="1" id="KW-0805">Transcription regulation</keyword>
<dbReference type="OrthoDB" id="7442607at2759"/>
<evidence type="ECO:0000259" key="8">
    <source>
        <dbReference type="PROSITE" id="PS50252"/>
    </source>
</evidence>
<dbReference type="EMBL" id="KN716301">
    <property type="protein sequence ID" value="KJH47589.1"/>
    <property type="molecule type" value="Genomic_DNA"/>
</dbReference>
<proteinExistence type="predicted"/>
<dbReference type="GO" id="GO:0003700">
    <property type="term" value="F:DNA-binding transcription factor activity"/>
    <property type="evidence" value="ECO:0007669"/>
    <property type="project" value="InterPro"/>
</dbReference>
<comment type="subcellular location">
    <subcellularLocation>
        <location evidence="5">Nucleus</location>
    </subcellularLocation>
</comment>
<keyword evidence="7" id="KW-0812">Transmembrane</keyword>
<organism evidence="9 10">
    <name type="scientific">Dictyocaulus viviparus</name>
    <name type="common">Bovine lungworm</name>
    <dbReference type="NCBI Taxonomy" id="29172"/>
    <lineage>
        <taxon>Eukaryota</taxon>
        <taxon>Metazoa</taxon>
        <taxon>Ecdysozoa</taxon>
        <taxon>Nematoda</taxon>
        <taxon>Chromadorea</taxon>
        <taxon>Rhabditida</taxon>
        <taxon>Rhabditina</taxon>
        <taxon>Rhabditomorpha</taxon>
        <taxon>Strongyloidea</taxon>
        <taxon>Metastrongylidae</taxon>
        <taxon>Dictyocaulus</taxon>
    </lineage>
</organism>
<dbReference type="GO" id="GO:0045893">
    <property type="term" value="P:positive regulation of DNA-templated transcription"/>
    <property type="evidence" value="ECO:0007669"/>
    <property type="project" value="InterPro"/>
</dbReference>
<dbReference type="PROSITE" id="PS50252">
    <property type="entry name" value="TBOX_3"/>
    <property type="match status" value="1"/>
</dbReference>
<keyword evidence="2 5" id="KW-0238">DNA-binding</keyword>
<evidence type="ECO:0000256" key="7">
    <source>
        <dbReference type="SAM" id="Phobius"/>
    </source>
</evidence>
<evidence type="ECO:0000256" key="5">
    <source>
        <dbReference type="PROSITE-ProRule" id="PRU00201"/>
    </source>
</evidence>
<keyword evidence="4 5" id="KW-0539">Nucleus</keyword>
<accession>A0A0D8XUY8</accession>
<evidence type="ECO:0000256" key="1">
    <source>
        <dbReference type="ARBA" id="ARBA00023015"/>
    </source>
</evidence>
<comment type="caution">
    <text evidence="5">Lacks conserved residue(s) required for the propagation of feature annotation.</text>
</comment>
<dbReference type="Proteomes" id="UP000053766">
    <property type="component" value="Unassembled WGS sequence"/>
</dbReference>
<dbReference type="SUPFAM" id="SSF49417">
    <property type="entry name" value="p53-like transcription factors"/>
    <property type="match status" value="1"/>
</dbReference>
<dbReference type="GO" id="GO:0003677">
    <property type="term" value="F:DNA binding"/>
    <property type="evidence" value="ECO:0007669"/>
    <property type="project" value="UniProtKB-UniRule"/>
</dbReference>
<evidence type="ECO:0000256" key="2">
    <source>
        <dbReference type="ARBA" id="ARBA00023125"/>
    </source>
</evidence>
<reference evidence="9 10" key="1">
    <citation type="submission" date="2013-11" db="EMBL/GenBank/DDBJ databases">
        <title>Draft genome of the bovine lungworm Dictyocaulus viviparus.</title>
        <authorList>
            <person name="Mitreva M."/>
        </authorList>
    </citation>
    <scope>NUCLEOTIDE SEQUENCE [LARGE SCALE GENOMIC DNA]</scope>
    <source>
        <strain evidence="9 10">HannoverDv2000</strain>
    </source>
</reference>
<protein>
    <recommendedName>
        <fullName evidence="8">T-box domain-containing protein</fullName>
    </recommendedName>
</protein>
<evidence type="ECO:0000256" key="3">
    <source>
        <dbReference type="ARBA" id="ARBA00023163"/>
    </source>
</evidence>
<evidence type="ECO:0000313" key="10">
    <source>
        <dbReference type="Proteomes" id="UP000053766"/>
    </source>
</evidence>
<keyword evidence="3" id="KW-0804">Transcription</keyword>
<dbReference type="STRING" id="29172.A0A0D8XUY8"/>
<dbReference type="InterPro" id="IPR036960">
    <property type="entry name" value="T-box_sf"/>
</dbReference>
<dbReference type="Gene3D" id="2.60.40.820">
    <property type="entry name" value="Transcription factor, T-box"/>
    <property type="match status" value="1"/>
</dbReference>
<reference evidence="10" key="2">
    <citation type="journal article" date="2016" name="Sci. Rep.">
        <title>Dictyocaulus viviparus genome, variome and transcriptome elucidate lungworm biology and support future intervention.</title>
        <authorList>
            <person name="McNulty S.N."/>
            <person name="Strube C."/>
            <person name="Rosa B.A."/>
            <person name="Martin J.C."/>
            <person name="Tyagi R."/>
            <person name="Choi Y.J."/>
            <person name="Wang Q."/>
            <person name="Hallsworth Pepin K."/>
            <person name="Zhang X."/>
            <person name="Ozersky P."/>
            <person name="Wilson R.K."/>
            <person name="Sternberg P.W."/>
            <person name="Gasser R.B."/>
            <person name="Mitreva M."/>
        </authorList>
    </citation>
    <scope>NUCLEOTIDE SEQUENCE [LARGE SCALE GENOMIC DNA]</scope>
    <source>
        <strain evidence="10">HannoverDv2000</strain>
    </source>
</reference>
<keyword evidence="10" id="KW-1185">Reference proteome</keyword>
<gene>
    <name evidence="9" type="ORF">DICVIV_06341</name>
</gene>
<keyword evidence="7" id="KW-1133">Transmembrane helix</keyword>
<feature type="compositionally biased region" description="Basic and acidic residues" evidence="6">
    <location>
        <begin position="1"/>
        <end position="15"/>
    </location>
</feature>